<dbReference type="AlphaFoldDB" id="A0A813FYP6"/>
<reference evidence="2" key="1">
    <citation type="submission" date="2021-02" db="EMBL/GenBank/DDBJ databases">
        <authorList>
            <person name="Dougan E. K."/>
            <person name="Rhodes N."/>
            <person name="Thang M."/>
            <person name="Chan C."/>
        </authorList>
    </citation>
    <scope>NUCLEOTIDE SEQUENCE</scope>
</reference>
<dbReference type="EMBL" id="CAJNNV010026688">
    <property type="protein sequence ID" value="CAE8618809.1"/>
    <property type="molecule type" value="Genomic_DNA"/>
</dbReference>
<dbReference type="CDD" id="cd02961">
    <property type="entry name" value="PDI_a_family"/>
    <property type="match status" value="1"/>
</dbReference>
<protein>
    <recommendedName>
        <fullName evidence="4">Thioredoxin domain-containing protein</fullName>
    </recommendedName>
</protein>
<name>A0A813FYP6_POLGL</name>
<feature type="chain" id="PRO_5032781874" description="Thioredoxin domain-containing protein" evidence="1">
    <location>
        <begin position="26"/>
        <end position="537"/>
    </location>
</feature>
<keyword evidence="3" id="KW-1185">Reference proteome</keyword>
<dbReference type="Gene3D" id="3.40.30.10">
    <property type="entry name" value="Glutaredoxin"/>
    <property type="match status" value="1"/>
</dbReference>
<dbReference type="SUPFAM" id="SSF52833">
    <property type="entry name" value="Thioredoxin-like"/>
    <property type="match status" value="1"/>
</dbReference>
<dbReference type="InterPro" id="IPR036249">
    <property type="entry name" value="Thioredoxin-like_sf"/>
</dbReference>
<evidence type="ECO:0008006" key="4">
    <source>
        <dbReference type="Google" id="ProtNLM"/>
    </source>
</evidence>
<feature type="signal peptide" evidence="1">
    <location>
        <begin position="1"/>
        <end position="25"/>
    </location>
</feature>
<feature type="non-terminal residue" evidence="2">
    <location>
        <position position="537"/>
    </location>
</feature>
<evidence type="ECO:0000256" key="1">
    <source>
        <dbReference type="SAM" id="SignalP"/>
    </source>
</evidence>
<proteinExistence type="predicted"/>
<evidence type="ECO:0000313" key="2">
    <source>
        <dbReference type="EMBL" id="CAE8618809.1"/>
    </source>
</evidence>
<keyword evidence="1" id="KW-0732">Signal</keyword>
<dbReference type="OrthoDB" id="10616276at2759"/>
<gene>
    <name evidence="2" type="ORF">PGLA1383_LOCUS36408</name>
</gene>
<dbReference type="Proteomes" id="UP000654075">
    <property type="component" value="Unassembled WGS sequence"/>
</dbReference>
<sequence>RWQQQRRRRRSSVFCRAFSCAAVGAADAPALTEAPWEAGGLLGKRRFWRALSDARVPNIKARSGHALSSPLAFEFAKGRVVGQVEQSGCSFVDNEKILRLQIFQPPASEPTVPADLPSRELTQAVTGWVTLSAEQKGGPRFFAQMSEQEVDSLSLAAGRRTCAGGSLSPARYQEPRYQELVASSEAVAEVTCSGEDPGPLCRAGSRGTGLSGDMQDFNKHGIIINLNEALWEDIVTEPSLRQELWLVVTFTPWCVRCEGVLNSLAKLHSDSSIGRRTRLAALNCHAHQKLCDDLGLLGHPLVTMRYGGSNEAVTAALSSWRTSQSDSQWLPANWTFASATRGPFAALLAALPPEFKAPILAASSAESPAGHACPQPSNDLRSAQEAAIDAADTSEVPSVGRDLLPAWPVPPELLTADALLAYAESLRGSGANLGLRELAAMEAWLVAFELRLPETVGSSPVQLRSGLLGPLSDVRGFVSQSLHQALVAGSAHAVCAPEWSSRSEPLIQALLAMARQLSEGVVVPNATSSNSNNNSNN</sequence>
<organism evidence="2 3">
    <name type="scientific">Polarella glacialis</name>
    <name type="common">Dinoflagellate</name>
    <dbReference type="NCBI Taxonomy" id="89957"/>
    <lineage>
        <taxon>Eukaryota</taxon>
        <taxon>Sar</taxon>
        <taxon>Alveolata</taxon>
        <taxon>Dinophyceae</taxon>
        <taxon>Suessiales</taxon>
        <taxon>Suessiaceae</taxon>
        <taxon>Polarella</taxon>
    </lineage>
</organism>
<evidence type="ECO:0000313" key="3">
    <source>
        <dbReference type="Proteomes" id="UP000654075"/>
    </source>
</evidence>
<accession>A0A813FYP6</accession>
<comment type="caution">
    <text evidence="2">The sequence shown here is derived from an EMBL/GenBank/DDBJ whole genome shotgun (WGS) entry which is preliminary data.</text>
</comment>
<feature type="non-terminal residue" evidence="2">
    <location>
        <position position="1"/>
    </location>
</feature>